<name>A0A9P7M906_9HYPO</name>
<gene>
    <name evidence="1" type="ORF">E4U60_004347</name>
</gene>
<comment type="caution">
    <text evidence="1">The sequence shown here is derived from an EMBL/GenBank/DDBJ whole genome shotgun (WGS) entry which is preliminary data.</text>
</comment>
<protein>
    <submittedName>
        <fullName evidence="1">Uncharacterized protein</fullName>
    </submittedName>
</protein>
<evidence type="ECO:0000313" key="1">
    <source>
        <dbReference type="EMBL" id="KAG5933647.1"/>
    </source>
</evidence>
<proteinExistence type="predicted"/>
<evidence type="ECO:0000313" key="2">
    <source>
        <dbReference type="Proteomes" id="UP000706124"/>
    </source>
</evidence>
<reference evidence="1 2" key="1">
    <citation type="journal article" date="2020" name="bioRxiv">
        <title>Whole genome comparisons of ergot fungi reveals the divergence and evolution of species within the genus Claviceps are the result of varying mechanisms driving genome evolution and host range expansion.</title>
        <authorList>
            <person name="Wyka S.A."/>
            <person name="Mondo S.J."/>
            <person name="Liu M."/>
            <person name="Dettman J."/>
            <person name="Nalam V."/>
            <person name="Broders K.D."/>
        </authorList>
    </citation>
    <scope>NUCLEOTIDE SEQUENCE [LARGE SCALE GENOMIC DNA]</scope>
    <source>
        <strain evidence="1 2">CCC 1485</strain>
    </source>
</reference>
<dbReference type="Proteomes" id="UP000706124">
    <property type="component" value="Unassembled WGS sequence"/>
</dbReference>
<sequence>MRHVVGGQAPQAIDHFQQYLEEGSNRRGMVGRRLAADIIVLFRLFKGFVATFVEDFVAFAFRNSVLGFLKIGIIEAFLEGYQDFDILGNDEQHRDLLTGPEFDQEIEDDV</sequence>
<dbReference type="AlphaFoldDB" id="A0A9P7M906"/>
<keyword evidence="2" id="KW-1185">Reference proteome</keyword>
<dbReference type="EMBL" id="SRPO01000356">
    <property type="protein sequence ID" value="KAG5933647.1"/>
    <property type="molecule type" value="Genomic_DNA"/>
</dbReference>
<accession>A0A9P7M906</accession>
<dbReference type="OrthoDB" id="5037857at2759"/>
<organism evidence="1 2">
    <name type="scientific">Claviceps pazoutovae</name>
    <dbReference type="NCBI Taxonomy" id="1649127"/>
    <lineage>
        <taxon>Eukaryota</taxon>
        <taxon>Fungi</taxon>
        <taxon>Dikarya</taxon>
        <taxon>Ascomycota</taxon>
        <taxon>Pezizomycotina</taxon>
        <taxon>Sordariomycetes</taxon>
        <taxon>Hypocreomycetidae</taxon>
        <taxon>Hypocreales</taxon>
        <taxon>Clavicipitaceae</taxon>
        <taxon>Claviceps</taxon>
    </lineage>
</organism>